<feature type="domain" description="Bacteriophage T5 Orf172 DNA-binding" evidence="1">
    <location>
        <begin position="3"/>
        <end position="88"/>
    </location>
</feature>
<accession>X0Z476</accession>
<organism evidence="2">
    <name type="scientific">marine sediment metagenome</name>
    <dbReference type="NCBI Taxonomy" id="412755"/>
    <lineage>
        <taxon>unclassified sequences</taxon>
        <taxon>metagenomes</taxon>
        <taxon>ecological metagenomes</taxon>
    </lineage>
</organism>
<proteinExistence type="predicted"/>
<protein>
    <recommendedName>
        <fullName evidence="1">Bacteriophage T5 Orf172 DNA-binding domain-containing protein</fullName>
    </recommendedName>
</protein>
<sequence length="175" mass="19960">MIQYLYIAKAKGFDDVYKVGRSADPVSRMVSLKADYDCEFELKFKQPMNNPDSESAAHIMLSKYKSDVFGASRREVFSCEYMDLLNIVMYSNIANEDRDDEDLDYVVSWLPSVLEEKGVDQCVHNGKYHVRPVGDETVLISRTGSEGVDWSRFKTGWSNGSVSIQWVNDDEVEIS</sequence>
<feature type="non-terminal residue" evidence="2">
    <location>
        <position position="175"/>
    </location>
</feature>
<name>X0Z476_9ZZZZ</name>
<dbReference type="EMBL" id="BARS01052416">
    <property type="protein sequence ID" value="GAG53222.1"/>
    <property type="molecule type" value="Genomic_DNA"/>
</dbReference>
<dbReference type="Pfam" id="PF10544">
    <property type="entry name" value="T5orf172"/>
    <property type="match status" value="1"/>
</dbReference>
<reference evidence="2" key="1">
    <citation type="journal article" date="2014" name="Front. Microbiol.">
        <title>High frequency of phylogenetically diverse reductive dehalogenase-homologous genes in deep subseafloor sedimentary metagenomes.</title>
        <authorList>
            <person name="Kawai M."/>
            <person name="Futagami T."/>
            <person name="Toyoda A."/>
            <person name="Takaki Y."/>
            <person name="Nishi S."/>
            <person name="Hori S."/>
            <person name="Arai W."/>
            <person name="Tsubouchi T."/>
            <person name="Morono Y."/>
            <person name="Uchiyama I."/>
            <person name="Ito T."/>
            <person name="Fujiyama A."/>
            <person name="Inagaki F."/>
            <person name="Takami H."/>
        </authorList>
    </citation>
    <scope>NUCLEOTIDE SEQUENCE</scope>
    <source>
        <strain evidence="2">Expedition CK06-06</strain>
    </source>
</reference>
<evidence type="ECO:0000259" key="1">
    <source>
        <dbReference type="Pfam" id="PF10544"/>
    </source>
</evidence>
<dbReference type="InterPro" id="IPR018306">
    <property type="entry name" value="Phage_T5_Orf172_DNA-bd"/>
</dbReference>
<evidence type="ECO:0000313" key="2">
    <source>
        <dbReference type="EMBL" id="GAG53222.1"/>
    </source>
</evidence>
<dbReference type="AlphaFoldDB" id="X0Z476"/>
<comment type="caution">
    <text evidence="2">The sequence shown here is derived from an EMBL/GenBank/DDBJ whole genome shotgun (WGS) entry which is preliminary data.</text>
</comment>
<gene>
    <name evidence="2" type="ORF">S01H1_77931</name>
</gene>